<organism evidence="1 2">
    <name type="scientific">Streptomyces javensis</name>
    <dbReference type="NCBI Taxonomy" id="114698"/>
    <lineage>
        <taxon>Bacteria</taxon>
        <taxon>Bacillati</taxon>
        <taxon>Actinomycetota</taxon>
        <taxon>Actinomycetes</taxon>
        <taxon>Kitasatosporales</taxon>
        <taxon>Streptomycetaceae</taxon>
        <taxon>Streptomyces</taxon>
        <taxon>Streptomyces violaceusniger group</taxon>
    </lineage>
</organism>
<gene>
    <name evidence="1" type="ORF">GCM10009579_27410</name>
</gene>
<evidence type="ECO:0000313" key="1">
    <source>
        <dbReference type="EMBL" id="GAA1267353.1"/>
    </source>
</evidence>
<comment type="caution">
    <text evidence="1">The sequence shown here is derived from an EMBL/GenBank/DDBJ whole genome shotgun (WGS) entry which is preliminary data.</text>
</comment>
<sequence length="306" mass="32359">MRRARERFRIGGIAFACLLSALTTGCSSGSGGDDSPSALMDAVGHISVAGATGAQVSYLDAARVRSLEKGETGEKGDSQRFRAVGQAGSPLMTGYRFNAHAYGLDPAMIDTDVTNGYAGHWQGSFDADRVTAKLKAGGFARRTWHGETVWAKDGITLQVAKDEISFGYAGKDLSAVRPAKGKSVADDPDYRALGDCLGDVYRVDFGGKNPKEPVRLSATGQLAKSAKRTSGVICALTDGKRTAERAADRLKSVIRQRAPRFDGAKVTVLTGDSPGVKVTVPDRPGDKRAGRLLISDVDLQLALPKL</sequence>
<proteinExistence type="predicted"/>
<dbReference type="PROSITE" id="PS51257">
    <property type="entry name" value="PROKAR_LIPOPROTEIN"/>
    <property type="match status" value="1"/>
</dbReference>
<accession>A0ABP4HIE2</accession>
<dbReference type="Proteomes" id="UP001500282">
    <property type="component" value="Unassembled WGS sequence"/>
</dbReference>
<dbReference type="EMBL" id="BAAAIH010000012">
    <property type="protein sequence ID" value="GAA1267353.1"/>
    <property type="molecule type" value="Genomic_DNA"/>
</dbReference>
<name>A0ABP4HIE2_9ACTN</name>
<protein>
    <recommendedName>
        <fullName evidence="3">Lipoprotein</fullName>
    </recommendedName>
</protein>
<reference evidence="2" key="1">
    <citation type="journal article" date="2019" name="Int. J. Syst. Evol. Microbiol.">
        <title>The Global Catalogue of Microorganisms (GCM) 10K type strain sequencing project: providing services to taxonomists for standard genome sequencing and annotation.</title>
        <authorList>
            <consortium name="The Broad Institute Genomics Platform"/>
            <consortium name="The Broad Institute Genome Sequencing Center for Infectious Disease"/>
            <person name="Wu L."/>
            <person name="Ma J."/>
        </authorList>
    </citation>
    <scope>NUCLEOTIDE SEQUENCE [LARGE SCALE GENOMIC DNA]</scope>
    <source>
        <strain evidence="2">JCM 11448</strain>
    </source>
</reference>
<evidence type="ECO:0008006" key="3">
    <source>
        <dbReference type="Google" id="ProtNLM"/>
    </source>
</evidence>
<evidence type="ECO:0000313" key="2">
    <source>
        <dbReference type="Proteomes" id="UP001500282"/>
    </source>
</evidence>
<keyword evidence="2" id="KW-1185">Reference proteome</keyword>